<feature type="region of interest" description="Disordered" evidence="5">
    <location>
        <begin position="787"/>
        <end position="820"/>
    </location>
</feature>
<proteinExistence type="predicted"/>
<evidence type="ECO:0000256" key="4">
    <source>
        <dbReference type="PROSITE-ProRule" id="PRU00322"/>
    </source>
</evidence>
<feature type="region of interest" description="Disordered" evidence="5">
    <location>
        <begin position="691"/>
        <end position="757"/>
    </location>
</feature>
<feature type="compositionally biased region" description="Acidic residues" evidence="5">
    <location>
        <begin position="351"/>
        <end position="362"/>
    </location>
</feature>
<comment type="caution">
    <text evidence="7">The sequence shown here is derived from an EMBL/GenBank/DDBJ whole genome shotgun (WGS) entry which is preliminary data.</text>
</comment>
<evidence type="ECO:0000313" key="7">
    <source>
        <dbReference type="EMBL" id="EYC03733.1"/>
    </source>
</evidence>
<dbReference type="OrthoDB" id="5864298at2759"/>
<feature type="compositionally biased region" description="Low complexity" evidence="5">
    <location>
        <begin position="587"/>
        <end position="597"/>
    </location>
</feature>
<feature type="region of interest" description="Disordered" evidence="5">
    <location>
        <begin position="530"/>
        <end position="552"/>
    </location>
</feature>
<feature type="compositionally biased region" description="Polar residues" evidence="5">
    <location>
        <begin position="535"/>
        <end position="552"/>
    </location>
</feature>
<feature type="compositionally biased region" description="Basic and acidic residues" evidence="5">
    <location>
        <begin position="265"/>
        <end position="293"/>
    </location>
</feature>
<feature type="region of interest" description="Disordered" evidence="5">
    <location>
        <begin position="566"/>
        <end position="607"/>
    </location>
</feature>
<gene>
    <name evidence="7" type="primary">Acey_s0092.g2593</name>
    <name evidence="7" type="synonym">Acey-npp-7</name>
    <name evidence="7" type="ORF">Y032_0092g2593</name>
</gene>
<dbReference type="EMBL" id="JARK01001428">
    <property type="protein sequence ID" value="EYC03733.1"/>
    <property type="molecule type" value="Genomic_DNA"/>
</dbReference>
<evidence type="ECO:0000313" key="8">
    <source>
        <dbReference type="Proteomes" id="UP000024635"/>
    </source>
</evidence>
<feature type="region of interest" description="Disordered" evidence="5">
    <location>
        <begin position="397"/>
        <end position="481"/>
    </location>
</feature>
<feature type="region of interest" description="Disordered" evidence="5">
    <location>
        <begin position="840"/>
        <end position="955"/>
    </location>
</feature>
<dbReference type="Proteomes" id="UP000024635">
    <property type="component" value="Unassembled WGS sequence"/>
</dbReference>
<keyword evidence="3" id="KW-0862">Zinc</keyword>
<feature type="region of interest" description="Disordered" evidence="5">
    <location>
        <begin position="265"/>
        <end position="380"/>
    </location>
</feature>
<organism evidence="7 8">
    <name type="scientific">Ancylostoma ceylanicum</name>
    <dbReference type="NCBI Taxonomy" id="53326"/>
    <lineage>
        <taxon>Eukaryota</taxon>
        <taxon>Metazoa</taxon>
        <taxon>Ecdysozoa</taxon>
        <taxon>Nematoda</taxon>
        <taxon>Chromadorea</taxon>
        <taxon>Rhabditida</taxon>
        <taxon>Rhabditina</taxon>
        <taxon>Rhabditomorpha</taxon>
        <taxon>Strongyloidea</taxon>
        <taxon>Ancylostomatidae</taxon>
        <taxon>Ancylostomatinae</taxon>
        <taxon>Ancylostoma</taxon>
    </lineage>
</organism>
<keyword evidence="2 4" id="KW-0863">Zinc-finger</keyword>
<feature type="compositionally biased region" description="Low complexity" evidence="5">
    <location>
        <begin position="49"/>
        <end position="63"/>
    </location>
</feature>
<dbReference type="STRING" id="53326.A0A016TMH7"/>
<feature type="compositionally biased region" description="Basic and acidic residues" evidence="5">
    <location>
        <begin position="29"/>
        <end position="47"/>
    </location>
</feature>
<feature type="compositionally biased region" description="Low complexity" evidence="5">
    <location>
        <begin position="1057"/>
        <end position="1073"/>
    </location>
</feature>
<dbReference type="SUPFAM" id="SSF90209">
    <property type="entry name" value="Ran binding protein zinc finger-like"/>
    <property type="match status" value="1"/>
</dbReference>
<evidence type="ECO:0000259" key="6">
    <source>
        <dbReference type="PROSITE" id="PS50199"/>
    </source>
</evidence>
<dbReference type="SMART" id="SM00547">
    <property type="entry name" value="ZnF_RBZ"/>
    <property type="match status" value="2"/>
</dbReference>
<feature type="compositionally biased region" description="Polar residues" evidence="5">
    <location>
        <begin position="860"/>
        <end position="877"/>
    </location>
</feature>
<evidence type="ECO:0000256" key="2">
    <source>
        <dbReference type="ARBA" id="ARBA00022771"/>
    </source>
</evidence>
<evidence type="ECO:0000256" key="5">
    <source>
        <dbReference type="SAM" id="MobiDB-lite"/>
    </source>
</evidence>
<protein>
    <recommendedName>
        <fullName evidence="6">RanBP2-type domain-containing protein</fullName>
    </recommendedName>
</protein>
<dbReference type="Gene3D" id="4.10.1060.10">
    <property type="entry name" value="Zinc finger, RanBP2-type"/>
    <property type="match status" value="1"/>
</dbReference>
<feature type="domain" description="RanBP2-type" evidence="6">
    <location>
        <begin position="602"/>
        <end position="630"/>
    </location>
</feature>
<feature type="compositionally biased region" description="Low complexity" evidence="5">
    <location>
        <begin position="878"/>
        <end position="895"/>
    </location>
</feature>
<feature type="region of interest" description="Disordered" evidence="5">
    <location>
        <begin position="103"/>
        <end position="127"/>
    </location>
</feature>
<feature type="compositionally biased region" description="Polar residues" evidence="5">
    <location>
        <begin position="453"/>
        <end position="478"/>
    </location>
</feature>
<feature type="compositionally biased region" description="Polar residues" evidence="5">
    <location>
        <begin position="322"/>
        <end position="332"/>
    </location>
</feature>
<feature type="compositionally biased region" description="Basic and acidic residues" evidence="5">
    <location>
        <begin position="598"/>
        <end position="607"/>
    </location>
</feature>
<dbReference type="InterPro" id="IPR001876">
    <property type="entry name" value="Znf_RanBP2"/>
</dbReference>
<dbReference type="PROSITE" id="PS50199">
    <property type="entry name" value="ZF_RANBP2_2"/>
    <property type="match status" value="1"/>
</dbReference>
<sequence length="1107" mass="113450">MSSDNNGWLSAVSKLFTGGSQRSPYASSERSRFELQESSKECSRVNRDSVSSNGSPSYGSGPPRGLRYLSPSALDSGMSKPGVSKPVPAEDIFVGSTTVSRKRLLTQDDRPATAMDGLFSRDNPKRSRREHFGHSMLEEFSSRLFPNDLEASWLDRTVGGSSSCVDFAHSPSSSNRSLIGRIGSNRSNSSSLSSKTKAILSHLERINTPAREARKLPVMRGSTVPSECWAPMHIGGAPPLVRSSATVPSRIQLLSTSLASQRKPYWRDITRKAQERDKGSVSKDSGDTAEKSSVHPLFDLQDKTGRGESSQISKKVQEKGASDTTSKTSGLSEGSKDERKVGCNVFSADQLIDEPMDGTSENDSDKLVFAPPTKAAPSAGFTDDFVFSFAAPVERLPGQDVTASEGKSGSDSEGEESDSDESDDAQSSSASDVEENAASAKVAKTSRPPTAADSETSAAVSSSITPLSSNDVSPQTKESSWECPDCFITNKNVSVCAACGHNKDGSSATKTLVSNISTFGKSLPATGIRFGVSSEKPSNGASDQPNNADAAQNKTSGFTFKTAEPTTTAAAKPDSNPIAPVIPQKQADSAAPTSTDTAKAEDSGNQRKAWECPDCMVQNKATDDKCVCCGHVMYKSTSEQPAAGSVFGDRAFKPAPKSSGFSFGFGGGSGGSTAGASAGATVKFGFGTGAAKESTEKKESPSVTVVPPPKTAESAPASQSVVASSEAKKEAQPALLKTSSSPAFVTPVSKPEEKPQTFTLGAGTTLFGAGAKPPLFGSSSTSLFNTSSSTGSLLTSSTQPSISPPSAVTASQAAPTTAPAPFSFGAAPAASVPKPFGLFEAKKDDSAPASKAPAFGSGLTFGSTSNPPTQVSSTTTPGLASSTEASASTGSTLGAGLFGATPNKPLFPSFGVPSDPPKPLFGNPTSSTTEAPKPIIFGATQQPPSEAPKPPLFGASAPAAVTKPIFGATAAPAVPPAANGGLSFNFGSSNAFGGFGATASTTPAAVPSLSSSSSTTSLFGAAQPAPDTSKPFQFNATLPDTTFQFGQAPLAGPTPFQFGSSQSAAPAAPSFGATGIAAPAAPSSNFAFTSSTTRKMVAARRRLPQRK</sequence>
<feature type="region of interest" description="Disordered" evidence="5">
    <location>
        <begin position="1001"/>
        <end position="1073"/>
    </location>
</feature>
<name>A0A016TMH7_9BILA</name>
<feature type="region of interest" description="Disordered" evidence="5">
    <location>
        <begin position="18"/>
        <end position="89"/>
    </location>
</feature>
<feature type="compositionally biased region" description="Polar residues" evidence="5">
    <location>
        <begin position="1030"/>
        <end position="1045"/>
    </location>
</feature>
<feature type="compositionally biased region" description="Low complexity" evidence="5">
    <location>
        <begin position="701"/>
        <end position="725"/>
    </location>
</feature>
<evidence type="ECO:0000256" key="1">
    <source>
        <dbReference type="ARBA" id="ARBA00022723"/>
    </source>
</evidence>
<dbReference type="PROSITE" id="PS01358">
    <property type="entry name" value="ZF_RANBP2_1"/>
    <property type="match status" value="1"/>
</dbReference>
<feature type="compositionally biased region" description="Polar residues" evidence="5">
    <location>
        <begin position="18"/>
        <end position="28"/>
    </location>
</feature>
<keyword evidence="8" id="KW-1185">Reference proteome</keyword>
<evidence type="ECO:0000256" key="3">
    <source>
        <dbReference type="ARBA" id="ARBA00022833"/>
    </source>
</evidence>
<dbReference type="GO" id="GO:0008270">
    <property type="term" value="F:zinc ion binding"/>
    <property type="evidence" value="ECO:0007669"/>
    <property type="project" value="UniProtKB-KW"/>
</dbReference>
<accession>A0A016TMH7</accession>
<feature type="compositionally biased region" description="Acidic residues" evidence="5">
    <location>
        <begin position="412"/>
        <end position="424"/>
    </location>
</feature>
<dbReference type="AlphaFoldDB" id="A0A016TMH7"/>
<dbReference type="InterPro" id="IPR036443">
    <property type="entry name" value="Znf_RanBP2_sf"/>
</dbReference>
<reference evidence="8" key="1">
    <citation type="journal article" date="2015" name="Nat. Genet.">
        <title>The genome and transcriptome of the zoonotic hookworm Ancylostoma ceylanicum identify infection-specific gene families.</title>
        <authorList>
            <person name="Schwarz E.M."/>
            <person name="Hu Y."/>
            <person name="Antoshechkin I."/>
            <person name="Miller M.M."/>
            <person name="Sternberg P.W."/>
            <person name="Aroian R.V."/>
        </authorList>
    </citation>
    <scope>NUCLEOTIDE SEQUENCE</scope>
    <source>
        <strain evidence="8">HY135</strain>
    </source>
</reference>
<keyword evidence="1" id="KW-0479">Metal-binding</keyword>
<feature type="compositionally biased region" description="Low complexity" evidence="5">
    <location>
        <begin position="1001"/>
        <end position="1018"/>
    </location>
</feature>